<comment type="caution">
    <text evidence="1">The sequence shown here is derived from an EMBL/GenBank/DDBJ whole genome shotgun (WGS) entry which is preliminary data.</text>
</comment>
<evidence type="ECO:0000313" key="2">
    <source>
        <dbReference type="Proteomes" id="UP000612282"/>
    </source>
</evidence>
<organism evidence="1 2">
    <name type="scientific">Actinoplanes couchii</name>
    <dbReference type="NCBI Taxonomy" id="403638"/>
    <lineage>
        <taxon>Bacteria</taxon>
        <taxon>Bacillati</taxon>
        <taxon>Actinomycetota</taxon>
        <taxon>Actinomycetes</taxon>
        <taxon>Micromonosporales</taxon>
        <taxon>Micromonosporaceae</taxon>
        <taxon>Actinoplanes</taxon>
    </lineage>
</organism>
<accession>A0ABQ3XN81</accession>
<name>A0ABQ3XN81_9ACTN</name>
<sequence length="118" mass="12918">MVPKRNGESRGCRVWWAFGRDFPAGSGPDAVVTEVEICSTTAERPHSRISRVRSPLRDSPSTARFDCEAKGRTAATGLDVDWLYGQLLRRVSVEPRPNLTFGVVGTMNAASAAQRFPP</sequence>
<reference evidence="1 2" key="1">
    <citation type="submission" date="2021-01" db="EMBL/GenBank/DDBJ databases">
        <title>Whole genome shotgun sequence of Actinoplanes couchii NBRC 106145.</title>
        <authorList>
            <person name="Komaki H."/>
            <person name="Tamura T."/>
        </authorList>
    </citation>
    <scope>NUCLEOTIDE SEQUENCE [LARGE SCALE GENOMIC DNA]</scope>
    <source>
        <strain evidence="1 2">NBRC 106145</strain>
    </source>
</reference>
<evidence type="ECO:0008006" key="3">
    <source>
        <dbReference type="Google" id="ProtNLM"/>
    </source>
</evidence>
<evidence type="ECO:0000313" key="1">
    <source>
        <dbReference type="EMBL" id="GID59969.1"/>
    </source>
</evidence>
<proteinExistence type="predicted"/>
<gene>
    <name evidence="1" type="ORF">Aco03nite_083730</name>
</gene>
<dbReference type="Proteomes" id="UP000612282">
    <property type="component" value="Unassembled WGS sequence"/>
</dbReference>
<dbReference type="EMBL" id="BOMG01000103">
    <property type="protein sequence ID" value="GID59969.1"/>
    <property type="molecule type" value="Genomic_DNA"/>
</dbReference>
<keyword evidence="2" id="KW-1185">Reference proteome</keyword>
<protein>
    <recommendedName>
        <fullName evidence="3">Ig-like domain-containing protein</fullName>
    </recommendedName>
</protein>